<dbReference type="Proteomes" id="UP000237000">
    <property type="component" value="Unassembled WGS sequence"/>
</dbReference>
<dbReference type="SUPFAM" id="SSF52047">
    <property type="entry name" value="RNI-like"/>
    <property type="match status" value="1"/>
</dbReference>
<dbReference type="PANTHER" id="PTHR34145:SF28">
    <property type="entry name" value="F-BOX DOMAIN-CONTAINING PROTEIN"/>
    <property type="match status" value="1"/>
</dbReference>
<dbReference type="InParanoid" id="A0A2P5EP21"/>
<reference evidence="2" key="1">
    <citation type="submission" date="2016-06" db="EMBL/GenBank/DDBJ databases">
        <title>Parallel loss of symbiosis genes in relatives of nitrogen-fixing non-legume Parasponia.</title>
        <authorList>
            <person name="Van Velzen R."/>
            <person name="Holmer R."/>
            <person name="Bu F."/>
            <person name="Rutten L."/>
            <person name="Van Zeijl A."/>
            <person name="Liu W."/>
            <person name="Santuari L."/>
            <person name="Cao Q."/>
            <person name="Sharma T."/>
            <person name="Shen D."/>
            <person name="Roswanjaya Y."/>
            <person name="Wardhani T."/>
            <person name="Kalhor M.S."/>
            <person name="Jansen J."/>
            <person name="Van den Hoogen J."/>
            <person name="Gungor B."/>
            <person name="Hartog M."/>
            <person name="Hontelez J."/>
            <person name="Verver J."/>
            <person name="Yang W.-C."/>
            <person name="Schijlen E."/>
            <person name="Repin R."/>
            <person name="Schilthuizen M."/>
            <person name="Schranz E."/>
            <person name="Heidstra R."/>
            <person name="Miyata K."/>
            <person name="Fedorova E."/>
            <person name="Kohlen W."/>
            <person name="Bisseling T."/>
            <person name="Smit S."/>
            <person name="Geurts R."/>
        </authorList>
    </citation>
    <scope>NUCLEOTIDE SEQUENCE [LARGE SCALE GENOMIC DNA]</scope>
    <source>
        <strain evidence="2">cv. RG33-2</strain>
    </source>
</reference>
<proteinExistence type="predicted"/>
<dbReference type="PANTHER" id="PTHR34145">
    <property type="entry name" value="OS02G0105600 PROTEIN"/>
    <property type="match status" value="1"/>
</dbReference>
<name>A0A2P5EP21_TREOI</name>
<dbReference type="InterPro" id="IPR053772">
    <property type="entry name" value="At1g61320/At1g61330-like"/>
</dbReference>
<dbReference type="OrthoDB" id="1901752at2759"/>
<gene>
    <name evidence="1" type="ORF">TorRG33x02_168950</name>
</gene>
<sequence>MDVNTSVVQNFFSCSPMLDDFRLIECSGLTSLEIPNNLVKLKSLLIKTRTDEISKVAIRASNLESTYSGSLPSEIKLEASEDTLKKLAIERTNITGTWLQCQIARFVGLKVLILENIDTLTTTVKISSQTLTELIIMDYINLEAETIIDAPD</sequence>
<comment type="caution">
    <text evidence="1">The sequence shown here is derived from an EMBL/GenBank/DDBJ whole genome shotgun (WGS) entry which is preliminary data.</text>
</comment>
<keyword evidence="2" id="KW-1185">Reference proteome</keyword>
<protein>
    <submittedName>
        <fullName evidence="1">LRR domain containing protein</fullName>
    </submittedName>
</protein>
<accession>A0A2P5EP21</accession>
<dbReference type="EMBL" id="JXTC01000119">
    <property type="protein sequence ID" value="PON87259.1"/>
    <property type="molecule type" value="Genomic_DNA"/>
</dbReference>
<organism evidence="1 2">
    <name type="scientific">Trema orientale</name>
    <name type="common">Charcoal tree</name>
    <name type="synonym">Celtis orientalis</name>
    <dbReference type="NCBI Taxonomy" id="63057"/>
    <lineage>
        <taxon>Eukaryota</taxon>
        <taxon>Viridiplantae</taxon>
        <taxon>Streptophyta</taxon>
        <taxon>Embryophyta</taxon>
        <taxon>Tracheophyta</taxon>
        <taxon>Spermatophyta</taxon>
        <taxon>Magnoliopsida</taxon>
        <taxon>eudicotyledons</taxon>
        <taxon>Gunneridae</taxon>
        <taxon>Pentapetalae</taxon>
        <taxon>rosids</taxon>
        <taxon>fabids</taxon>
        <taxon>Rosales</taxon>
        <taxon>Cannabaceae</taxon>
        <taxon>Trema</taxon>
    </lineage>
</organism>
<evidence type="ECO:0000313" key="2">
    <source>
        <dbReference type="Proteomes" id="UP000237000"/>
    </source>
</evidence>
<evidence type="ECO:0000313" key="1">
    <source>
        <dbReference type="EMBL" id="PON87259.1"/>
    </source>
</evidence>
<dbReference type="AlphaFoldDB" id="A0A2P5EP21"/>